<dbReference type="STRING" id="41875.K8F4L4"/>
<dbReference type="eggNOG" id="KOG1235">
    <property type="taxonomic scope" value="Eukaryota"/>
</dbReference>
<comment type="similarity">
    <text evidence="1">Belongs to the protein kinase superfamily. ADCK protein kinase family.</text>
</comment>
<dbReference type="CDD" id="cd05121">
    <property type="entry name" value="ABC1_ADCK3-like"/>
    <property type="match status" value="1"/>
</dbReference>
<reference evidence="4 5" key="1">
    <citation type="submission" date="2011-10" db="EMBL/GenBank/DDBJ databases">
        <authorList>
            <person name="Genoscope - CEA"/>
        </authorList>
    </citation>
    <scope>NUCLEOTIDE SEQUENCE [LARGE SCALE GENOMIC DNA]</scope>
    <source>
        <strain evidence="4 5">RCC 1105</strain>
    </source>
</reference>
<sequence length="902" mass="99209">MTATQKQSVGNLSTMMREKMISRSGCRRRNEKMSKSRKAMTTTNGTMNIDDFDVEKVKGGIRETIERISGKVAEMSGVTEKNLTIPSSSVEDTSIFVHNQLASAVKALENFEQSLDPLMMHSMETIAERHPVLAGAFAAFASGSFSVAVARWVFKRGALDEDDLPKAYDSEKIAKYWARRPIAVMKRSAGLLTEVLTWATALVGDVTSNTVEQNAPIRAKALKELIARQGAAFVKVGQAVAIRPDLLPPAYLEEFQTLLDQVEAFPSEDARKLIQKTIGENVRLEDVFEDVSCFDKPVAAASIGQVYKATLKKGALKKSGEETEEYGRTVAVKVQRPDILEAVSIDLFVIRSFLDIFSSIPKTEQTFDLVNGCEGFIPVLDVAAERFLEELDYEIEGRNASRFEKDMNSISVVRGAIKVPHVFREISDRQVICQEWVVGQKLTEIAMDNSEKSLAVRKKLVETLLNSYMVQFLETGFLHADPHPGNFMLMEDGRLAILDYGMMTEIGEEQRIAFVEYIAHLSAKEYSKTLDDLVNLGFIPRALADSEENKNIVVPVLAEMLETLYGSGGGATTKIASLQEQQSSRVGELSNKLEALSKEYPLQLPPYFVLILRAFGTLEGLGLSTDENYAIVDQCFPYIARRLLSDDSPRMRKALKSFIYGGSDRLRVSRVRSISSGFSQFTNSMGTAEMNASMTGANIDPATKDVVRLLFNENGNYLQELVVDEAVRAADSLSRQSATATWRALATLSPVIAASSLLSGAILIPGLNLPFLLSVLAANNQEKITLTMDDKRNLALLRSILELFGVPSLGKAIERAAETRQLPQAEINNLRMLAPNEIEALMSLIPEAAPGIQNMSSKFASKLSARLASRAQDDLGGLNIPEVAGLFGQVVRPRDAVVPDSR</sequence>
<protein>
    <recommendedName>
        <fullName evidence="3">ABC1 atypical kinase-like domain-containing protein</fullName>
    </recommendedName>
</protein>
<dbReference type="PANTHER" id="PTHR10566">
    <property type="entry name" value="CHAPERONE-ACTIVITY OF BC1 COMPLEX CABC1 -RELATED"/>
    <property type="match status" value="1"/>
</dbReference>
<name>K8F4L4_9CHLO</name>
<dbReference type="RefSeq" id="XP_007512875.1">
    <property type="nucleotide sequence ID" value="XM_007512813.1"/>
</dbReference>
<dbReference type="AlphaFoldDB" id="K8F4L4"/>
<evidence type="ECO:0000256" key="1">
    <source>
        <dbReference type="ARBA" id="ARBA00009670"/>
    </source>
</evidence>
<organism evidence="4 5">
    <name type="scientific">Bathycoccus prasinos</name>
    <dbReference type="NCBI Taxonomy" id="41875"/>
    <lineage>
        <taxon>Eukaryota</taxon>
        <taxon>Viridiplantae</taxon>
        <taxon>Chlorophyta</taxon>
        <taxon>Mamiellophyceae</taxon>
        <taxon>Mamiellales</taxon>
        <taxon>Bathycoccaceae</taxon>
        <taxon>Bathycoccus</taxon>
    </lineage>
</organism>
<gene>
    <name evidence="4" type="ORF">Bathy05g03340</name>
</gene>
<dbReference type="InterPro" id="IPR050154">
    <property type="entry name" value="UbiB_kinase"/>
</dbReference>
<feature type="domain" description="ABC1 atypical kinase-like" evidence="3">
    <location>
        <begin position="258"/>
        <end position="529"/>
    </location>
</feature>
<evidence type="ECO:0000256" key="2">
    <source>
        <dbReference type="SAM" id="MobiDB-lite"/>
    </source>
</evidence>
<feature type="region of interest" description="Disordered" evidence="2">
    <location>
        <begin position="20"/>
        <end position="46"/>
    </location>
</feature>
<dbReference type="EMBL" id="FO082274">
    <property type="protein sequence ID" value="CCO16433.1"/>
    <property type="molecule type" value="Genomic_DNA"/>
</dbReference>
<accession>K8F4L4</accession>
<keyword evidence="5" id="KW-1185">Reference proteome</keyword>
<feature type="compositionally biased region" description="Basic residues" evidence="2">
    <location>
        <begin position="25"/>
        <end position="38"/>
    </location>
</feature>
<dbReference type="InterPro" id="IPR011009">
    <property type="entry name" value="Kinase-like_dom_sf"/>
</dbReference>
<evidence type="ECO:0000259" key="3">
    <source>
        <dbReference type="Pfam" id="PF03109"/>
    </source>
</evidence>
<evidence type="ECO:0000313" key="4">
    <source>
        <dbReference type="EMBL" id="CCO16433.1"/>
    </source>
</evidence>
<dbReference type="PANTHER" id="PTHR10566:SF118">
    <property type="entry name" value="PROTEIN KINASE DOMAIN-CONTAINING PROTEIN"/>
    <property type="match status" value="1"/>
</dbReference>
<dbReference type="Proteomes" id="UP000198341">
    <property type="component" value="Chromosome 5"/>
</dbReference>
<dbReference type="GeneID" id="19015837"/>
<dbReference type="Pfam" id="PF03109">
    <property type="entry name" value="ABC1"/>
    <property type="match status" value="1"/>
</dbReference>
<dbReference type="OrthoDB" id="427480at2759"/>
<dbReference type="KEGG" id="bpg:Bathy05g03340"/>
<dbReference type="InterPro" id="IPR004147">
    <property type="entry name" value="ABC1_dom"/>
</dbReference>
<dbReference type="SUPFAM" id="SSF56112">
    <property type="entry name" value="Protein kinase-like (PK-like)"/>
    <property type="match status" value="1"/>
</dbReference>
<proteinExistence type="inferred from homology"/>
<evidence type="ECO:0000313" key="5">
    <source>
        <dbReference type="Proteomes" id="UP000198341"/>
    </source>
</evidence>